<dbReference type="InterPro" id="IPR001012">
    <property type="entry name" value="UBX_dom"/>
</dbReference>
<evidence type="ECO:0000256" key="2">
    <source>
        <dbReference type="SAM" id="MobiDB-lite"/>
    </source>
</evidence>
<feature type="compositionally biased region" description="Low complexity" evidence="2">
    <location>
        <begin position="407"/>
        <end position="419"/>
    </location>
</feature>
<feature type="region of interest" description="Disordered" evidence="2">
    <location>
        <begin position="139"/>
        <end position="177"/>
    </location>
</feature>
<evidence type="ECO:0000259" key="3">
    <source>
        <dbReference type="PROSITE" id="PS50033"/>
    </source>
</evidence>
<accession>A0AA39A5I4</accession>
<feature type="region of interest" description="Disordered" evidence="2">
    <location>
        <begin position="396"/>
        <end position="419"/>
    </location>
</feature>
<dbReference type="PROSITE" id="PS50033">
    <property type="entry name" value="UBX"/>
    <property type="match status" value="1"/>
</dbReference>
<dbReference type="PANTHER" id="PTHR47770">
    <property type="entry name" value="PLANT UBX DOMAIN-CONTAINING PROTEIN 11"/>
    <property type="match status" value="1"/>
</dbReference>
<feature type="compositionally biased region" description="Polar residues" evidence="2">
    <location>
        <begin position="529"/>
        <end position="543"/>
    </location>
</feature>
<dbReference type="Pfam" id="PF00789">
    <property type="entry name" value="UBX"/>
    <property type="match status" value="1"/>
</dbReference>
<evidence type="ECO:0000313" key="4">
    <source>
        <dbReference type="EMBL" id="KAJ9701373.1"/>
    </source>
</evidence>
<evidence type="ECO:0000313" key="5">
    <source>
        <dbReference type="Proteomes" id="UP001168098"/>
    </source>
</evidence>
<dbReference type="SUPFAM" id="SSF52833">
    <property type="entry name" value="Thioredoxin-like"/>
    <property type="match status" value="1"/>
</dbReference>
<keyword evidence="1" id="KW-0833">Ubl conjugation pathway</keyword>
<dbReference type="Proteomes" id="UP001168098">
    <property type="component" value="Unassembled WGS sequence"/>
</dbReference>
<feature type="region of interest" description="Disordered" evidence="2">
    <location>
        <begin position="475"/>
        <end position="543"/>
    </location>
</feature>
<feature type="compositionally biased region" description="Polar residues" evidence="2">
    <location>
        <begin position="500"/>
        <end position="511"/>
    </location>
</feature>
<reference evidence="4 5" key="1">
    <citation type="journal article" date="2023" name="BMC Biotechnol.">
        <title>Vitis rotundifolia cv Carlos genome sequencing.</title>
        <authorList>
            <person name="Huff M."/>
            <person name="Hulse-Kemp A."/>
            <person name="Scheffler B."/>
            <person name="Youngblood R."/>
            <person name="Simpson S."/>
            <person name="Babiker E."/>
            <person name="Staton M."/>
        </authorList>
    </citation>
    <scope>NUCLEOTIDE SEQUENCE [LARGE SCALE GENOMIC DNA]</scope>
    <source>
        <tissue evidence="4">Leaf</tissue>
    </source>
</reference>
<dbReference type="PANTHER" id="PTHR47770:SF1">
    <property type="entry name" value="PLANT UBX DOMAIN-CONTAINING PROTEIN 11"/>
    <property type="match status" value="1"/>
</dbReference>
<comment type="caution">
    <text evidence="4">The sequence shown here is derived from an EMBL/GenBank/DDBJ whole genome shotgun (WGS) entry which is preliminary data.</text>
</comment>
<organism evidence="4 5">
    <name type="scientific">Vitis rotundifolia</name>
    <name type="common">Muscadine grape</name>
    <dbReference type="NCBI Taxonomy" id="103349"/>
    <lineage>
        <taxon>Eukaryota</taxon>
        <taxon>Viridiplantae</taxon>
        <taxon>Streptophyta</taxon>
        <taxon>Embryophyta</taxon>
        <taxon>Tracheophyta</taxon>
        <taxon>Spermatophyta</taxon>
        <taxon>Magnoliopsida</taxon>
        <taxon>eudicotyledons</taxon>
        <taxon>Gunneridae</taxon>
        <taxon>Pentapetalae</taxon>
        <taxon>rosids</taxon>
        <taxon>Vitales</taxon>
        <taxon>Vitaceae</taxon>
        <taxon>Viteae</taxon>
        <taxon>Vitis</taxon>
    </lineage>
</organism>
<dbReference type="AlphaFoldDB" id="A0AA39A5I4"/>
<dbReference type="EMBL" id="JARBHA010000005">
    <property type="protein sequence ID" value="KAJ9701373.1"/>
    <property type="molecule type" value="Genomic_DNA"/>
</dbReference>
<dbReference type="Gene3D" id="3.40.30.10">
    <property type="entry name" value="Glutaredoxin"/>
    <property type="match status" value="1"/>
</dbReference>
<dbReference type="InterPro" id="IPR036249">
    <property type="entry name" value="Thioredoxin-like_sf"/>
</dbReference>
<proteinExistence type="predicted"/>
<evidence type="ECO:0000256" key="1">
    <source>
        <dbReference type="ARBA" id="ARBA00022786"/>
    </source>
</evidence>
<protein>
    <recommendedName>
        <fullName evidence="3">UBX domain-containing protein</fullName>
    </recommendedName>
</protein>
<sequence length="543" mass="58880">MERSLSSLTFKGSISEAIVEAKRQRKLFVVYISGEDAESIRLENSTWADLNVAEKLSKYCILLHILEGSTDAVHFSAIYPQKPAPCITVIGYNGVQLWQNEGFVAAEILASNLEKTWLSLHIQETTATVLTAALASKKSDPLASGAPNIASLEPGSSSSMDVPSSSINKDVESSEARPLVASEIIEENKSCEHPVKENIEVGDATSSKVLHANELDGGENEQPTSLNATAKELLPITADLNNSEGCPISPTVKDGCPVPEENSNFTNPHLEVSEGSSQSIPTEVNQAVVDTKTENVEDQKAGTLDISTNKSTDVHLNIRLPNGNSLQEKFPVTSTLSMVKDFVDQNQASGIGSYDLAVPYPRKVFKGQDLSKSLSDLGLLNRQALMVVPHQRAVAHHRGLSSSRDLTNSTNDSGSSNDSNGGYFAVLRSFLSYLNPLSYLGSTANSSNSEQESQNGMWEYRPNPALQNNLRARGTERPFTRPSPDQSGSTTSRSDERSKQPTASRYGSNIHTLKHDEDDDRFSDRNAFWNGNSTQYGGNNDGN</sequence>
<feature type="compositionally biased region" description="Low complexity" evidence="2">
    <location>
        <begin position="445"/>
        <end position="455"/>
    </location>
</feature>
<keyword evidence="5" id="KW-1185">Reference proteome</keyword>
<dbReference type="SUPFAM" id="SSF54236">
    <property type="entry name" value="Ubiquitin-like"/>
    <property type="match status" value="1"/>
</dbReference>
<feature type="compositionally biased region" description="Low complexity" evidence="2">
    <location>
        <begin position="156"/>
        <end position="166"/>
    </location>
</feature>
<name>A0AA39A5I4_VITRO</name>
<dbReference type="Gene3D" id="3.10.20.90">
    <property type="entry name" value="Phosphatidylinositol 3-kinase Catalytic Subunit, Chain A, domain 1"/>
    <property type="match status" value="1"/>
</dbReference>
<dbReference type="Pfam" id="PF23187">
    <property type="entry name" value="UBX7_N"/>
    <property type="match status" value="1"/>
</dbReference>
<feature type="domain" description="UBX" evidence="3">
    <location>
        <begin position="309"/>
        <end position="387"/>
    </location>
</feature>
<dbReference type="InterPro" id="IPR029071">
    <property type="entry name" value="Ubiquitin-like_domsf"/>
</dbReference>
<dbReference type="SMART" id="SM00166">
    <property type="entry name" value="UBX"/>
    <property type="match status" value="1"/>
</dbReference>
<gene>
    <name evidence="4" type="ORF">PVL29_006638</name>
</gene>
<dbReference type="CDD" id="cd01767">
    <property type="entry name" value="UBX"/>
    <property type="match status" value="1"/>
</dbReference>
<feature type="region of interest" description="Disordered" evidence="2">
    <location>
        <begin position="443"/>
        <end position="462"/>
    </location>
</feature>
<feature type="compositionally biased region" description="Polar residues" evidence="2">
    <location>
        <begin position="483"/>
        <end position="492"/>
    </location>
</feature>